<keyword evidence="2" id="KW-1185">Reference proteome</keyword>
<sequence>MMNSPKSGFQLALLVAVASLIQDSFSCELDDERRGAVLLVDAFFVTSCS</sequence>
<protein>
    <submittedName>
        <fullName evidence="1">Uncharacterized protein</fullName>
    </submittedName>
</protein>
<proteinExistence type="predicted"/>
<accession>A0ABY6JM24</accession>
<evidence type="ECO:0000313" key="2">
    <source>
        <dbReference type="Proteomes" id="UP001163082"/>
    </source>
</evidence>
<dbReference type="EMBL" id="CP080627">
    <property type="protein sequence ID" value="UYV18326.1"/>
    <property type="molecule type" value="Genomic_DNA"/>
</dbReference>
<evidence type="ECO:0000313" key="1">
    <source>
        <dbReference type="EMBL" id="UYV18326.1"/>
    </source>
</evidence>
<dbReference type="Proteomes" id="UP001163082">
    <property type="component" value="Chromosome"/>
</dbReference>
<name>A0ABY6JM24_9GAMM</name>
<gene>
    <name evidence="1" type="ORF">K1Y77_12650</name>
</gene>
<reference evidence="1 2" key="1">
    <citation type="journal article" date="2022" name="Antonie Van Leeuwenhoek">
        <title>Whole genome sequencing of the halophilic Halomonas qaidamensis XH36, a novel species strain with high ectoine production.</title>
        <authorList>
            <person name="Zhang T."/>
            <person name="Cui T."/>
            <person name="Cao Y."/>
            <person name="Li Y."/>
            <person name="Li F."/>
            <person name="Zhu D."/>
            <person name="Xing J."/>
        </authorList>
    </citation>
    <scope>NUCLEOTIDE SEQUENCE [LARGE SCALE GENOMIC DNA]</scope>
    <source>
        <strain evidence="1 2">XH36</strain>
    </source>
</reference>
<organism evidence="1 2">
    <name type="scientific">Halomonas qaidamensis</name>
    <dbReference type="NCBI Taxonomy" id="2866211"/>
    <lineage>
        <taxon>Bacteria</taxon>
        <taxon>Pseudomonadati</taxon>
        <taxon>Pseudomonadota</taxon>
        <taxon>Gammaproteobacteria</taxon>
        <taxon>Oceanospirillales</taxon>
        <taxon>Halomonadaceae</taxon>
        <taxon>Halomonas</taxon>
    </lineage>
</organism>
<dbReference type="RefSeq" id="WP_156963068.1">
    <property type="nucleotide sequence ID" value="NZ_CP080627.1"/>
</dbReference>